<dbReference type="EMBL" id="PQXJ01000170">
    <property type="protein sequence ID" value="TGO59026.1"/>
    <property type="molecule type" value="Genomic_DNA"/>
</dbReference>
<feature type="compositionally biased region" description="Polar residues" evidence="1">
    <location>
        <begin position="48"/>
        <end position="62"/>
    </location>
</feature>
<feature type="region of interest" description="Disordered" evidence="1">
    <location>
        <begin position="29"/>
        <end position="107"/>
    </location>
</feature>
<dbReference type="AlphaFoldDB" id="A0A4Z1IC80"/>
<comment type="caution">
    <text evidence="2">The sequence shown here is derived from an EMBL/GenBank/DDBJ whole genome shotgun (WGS) entry which is preliminary data.</text>
</comment>
<dbReference type="Proteomes" id="UP000297452">
    <property type="component" value="Unassembled WGS sequence"/>
</dbReference>
<proteinExistence type="predicted"/>
<sequence>MVRDGYPYYIISDFKHHDQAHIQGVGVPLNKQEDADAHPPGKYMWMWSSDSQPINPSNSNLQRQRKNQDSTSQSGGETRKEYTQGLQSRHNTATRFAFPSAEGKMKL</sequence>
<gene>
    <name evidence="2" type="ORF">BOTNAR_0170g00020</name>
</gene>
<name>A0A4Z1IC80_9HELO</name>
<accession>A0A4Z1IC80</accession>
<evidence type="ECO:0000313" key="2">
    <source>
        <dbReference type="EMBL" id="TGO59026.1"/>
    </source>
</evidence>
<reference evidence="2 3" key="1">
    <citation type="submission" date="2017-12" db="EMBL/GenBank/DDBJ databases">
        <title>Comparative genomics of Botrytis spp.</title>
        <authorList>
            <person name="Valero-Jimenez C.A."/>
            <person name="Tapia P."/>
            <person name="Veloso J."/>
            <person name="Silva-Moreno E."/>
            <person name="Staats M."/>
            <person name="Valdes J.H."/>
            <person name="Van Kan J.A.L."/>
        </authorList>
    </citation>
    <scope>NUCLEOTIDE SEQUENCE [LARGE SCALE GENOMIC DNA]</scope>
    <source>
        <strain evidence="2 3">MUCL2120</strain>
    </source>
</reference>
<evidence type="ECO:0000256" key="1">
    <source>
        <dbReference type="SAM" id="MobiDB-lite"/>
    </source>
</evidence>
<feature type="compositionally biased region" description="Polar residues" evidence="1">
    <location>
        <begin position="84"/>
        <end position="94"/>
    </location>
</feature>
<organism evidence="2 3">
    <name type="scientific">Botryotinia narcissicola</name>
    <dbReference type="NCBI Taxonomy" id="278944"/>
    <lineage>
        <taxon>Eukaryota</taxon>
        <taxon>Fungi</taxon>
        <taxon>Dikarya</taxon>
        <taxon>Ascomycota</taxon>
        <taxon>Pezizomycotina</taxon>
        <taxon>Leotiomycetes</taxon>
        <taxon>Helotiales</taxon>
        <taxon>Sclerotiniaceae</taxon>
        <taxon>Botryotinia</taxon>
    </lineage>
</organism>
<protein>
    <submittedName>
        <fullName evidence="2">Uncharacterized protein</fullName>
    </submittedName>
</protein>
<evidence type="ECO:0000313" key="3">
    <source>
        <dbReference type="Proteomes" id="UP000297452"/>
    </source>
</evidence>
<keyword evidence="3" id="KW-1185">Reference proteome</keyword>